<evidence type="ECO:0000256" key="3">
    <source>
        <dbReference type="ARBA" id="ARBA00022989"/>
    </source>
</evidence>
<comment type="subcellular location">
    <subcellularLocation>
        <location evidence="5">Endoplasmic reticulum membrane</location>
        <topology evidence="5">Multi-pass membrane protein</topology>
    </subcellularLocation>
    <subcellularLocation>
        <location evidence="1">Membrane</location>
        <topology evidence="1">Multi-pass membrane protein</topology>
    </subcellularLocation>
</comment>
<sequence length="237" mass="26724">MSLVKIPLICILTLTYNAMFTPPNPLPAKEDLVERTQIEWISGRKFTLPMLRLGQTLLSAVEIVAIIASNNPSSSASQKILSLTFFEGKDPGKLQLHPLSYLAAFLWLSGYAMRMRTFRDLGQFFHFHVSVQKDHQLITSGLYTYVRHPSYSGIILADLGFCLWHGTRGSWVRESQLLDSAGGIVALSIFVAMFMLPGPALTLSRMSKEDEALRRKFGKKWDTWANKVPYRLIPGVY</sequence>
<dbReference type="EC" id="2.1.1.100" evidence="5"/>
<dbReference type="Pfam" id="PF04140">
    <property type="entry name" value="ICMT"/>
    <property type="match status" value="1"/>
</dbReference>
<name>A0A8H8CHN1_PSICU</name>
<dbReference type="PANTHER" id="PTHR43847:SF1">
    <property type="entry name" value="BLL3993 PROTEIN"/>
    <property type="match status" value="1"/>
</dbReference>
<keyword evidence="2 5" id="KW-0812">Transmembrane</keyword>
<dbReference type="Gene3D" id="1.20.120.1630">
    <property type="match status" value="1"/>
</dbReference>
<dbReference type="GO" id="GO:0032259">
    <property type="term" value="P:methylation"/>
    <property type="evidence" value="ECO:0007669"/>
    <property type="project" value="UniProtKB-KW"/>
</dbReference>
<evidence type="ECO:0000256" key="2">
    <source>
        <dbReference type="ARBA" id="ARBA00022692"/>
    </source>
</evidence>
<dbReference type="InterPro" id="IPR007269">
    <property type="entry name" value="ICMT_MeTrfase"/>
</dbReference>
<comment type="caution">
    <text evidence="5">Lacks conserved residue(s) required for the propagation of feature annotation.</text>
</comment>
<proteinExistence type="inferred from homology"/>
<evidence type="ECO:0000256" key="5">
    <source>
        <dbReference type="RuleBase" id="RU362022"/>
    </source>
</evidence>
<comment type="catalytic activity">
    <reaction evidence="5">
        <text>[protein]-C-terminal S-[(2E,6E)-farnesyl]-L-cysteine + S-adenosyl-L-methionine = [protein]-C-terminal S-[(2E,6E)-farnesyl]-L-cysteine methyl ester + S-adenosyl-L-homocysteine</text>
        <dbReference type="Rhea" id="RHEA:21672"/>
        <dbReference type="Rhea" id="RHEA-COMP:12125"/>
        <dbReference type="Rhea" id="RHEA-COMP:12126"/>
        <dbReference type="ChEBI" id="CHEBI:57856"/>
        <dbReference type="ChEBI" id="CHEBI:59789"/>
        <dbReference type="ChEBI" id="CHEBI:90510"/>
        <dbReference type="ChEBI" id="CHEBI:90511"/>
        <dbReference type="EC" id="2.1.1.100"/>
    </reaction>
</comment>
<gene>
    <name evidence="6" type="ORF">JR316_009432</name>
</gene>
<dbReference type="EMBL" id="JAFIQS010000009">
    <property type="protein sequence ID" value="KAG5165846.1"/>
    <property type="molecule type" value="Genomic_DNA"/>
</dbReference>
<keyword evidence="5" id="KW-0256">Endoplasmic reticulum</keyword>
<comment type="caution">
    <text evidence="6">The sequence shown here is derived from an EMBL/GenBank/DDBJ whole genome shotgun (WGS) entry which is preliminary data.</text>
</comment>
<keyword evidence="5" id="KW-0808">Transferase</keyword>
<comment type="similarity">
    <text evidence="5">Belongs to the class VI-like SAM-binding methyltransferase superfamily. Isoprenylcysteine carboxyl methyltransferase family.</text>
</comment>
<evidence type="ECO:0000256" key="1">
    <source>
        <dbReference type="ARBA" id="ARBA00004141"/>
    </source>
</evidence>
<feature type="transmembrane region" description="Helical" evidence="5">
    <location>
        <begin position="177"/>
        <end position="196"/>
    </location>
</feature>
<evidence type="ECO:0000313" key="6">
    <source>
        <dbReference type="EMBL" id="KAG5165846.1"/>
    </source>
</evidence>
<dbReference type="OrthoDB" id="422086at2759"/>
<dbReference type="PANTHER" id="PTHR43847">
    <property type="entry name" value="BLL3993 PROTEIN"/>
    <property type="match status" value="1"/>
</dbReference>
<accession>A0A8H8CHN1</accession>
<organism evidence="6">
    <name type="scientific">Psilocybe cubensis</name>
    <name type="common">Psychedelic mushroom</name>
    <name type="synonym">Stropharia cubensis</name>
    <dbReference type="NCBI Taxonomy" id="181762"/>
    <lineage>
        <taxon>Eukaryota</taxon>
        <taxon>Fungi</taxon>
        <taxon>Dikarya</taxon>
        <taxon>Basidiomycota</taxon>
        <taxon>Agaricomycotina</taxon>
        <taxon>Agaricomycetes</taxon>
        <taxon>Agaricomycetidae</taxon>
        <taxon>Agaricales</taxon>
        <taxon>Agaricineae</taxon>
        <taxon>Strophariaceae</taxon>
        <taxon>Psilocybe</taxon>
    </lineage>
</organism>
<dbReference type="GO" id="GO:0004671">
    <property type="term" value="F:protein C-terminal S-isoprenylcysteine carboxyl O-methyltransferase activity"/>
    <property type="evidence" value="ECO:0007669"/>
    <property type="project" value="UniProtKB-EC"/>
</dbReference>
<keyword evidence="4 5" id="KW-0472">Membrane</keyword>
<keyword evidence="5" id="KW-0949">S-adenosyl-L-methionine</keyword>
<keyword evidence="5" id="KW-0489">Methyltransferase</keyword>
<dbReference type="GO" id="GO:0005789">
    <property type="term" value="C:endoplasmic reticulum membrane"/>
    <property type="evidence" value="ECO:0007669"/>
    <property type="project" value="UniProtKB-SubCell"/>
</dbReference>
<reference evidence="6" key="1">
    <citation type="submission" date="2021-02" db="EMBL/GenBank/DDBJ databases">
        <title>Psilocybe cubensis genome.</title>
        <authorList>
            <person name="Mckernan K.J."/>
            <person name="Crawford S."/>
            <person name="Trippe A."/>
            <person name="Kane L.T."/>
            <person name="Mclaughlin S."/>
        </authorList>
    </citation>
    <scope>NUCLEOTIDE SEQUENCE [LARGE SCALE GENOMIC DNA]</scope>
    <source>
        <strain evidence="6">MGC-MH-2018</strain>
    </source>
</reference>
<protein>
    <recommendedName>
        <fullName evidence="5">Protein-S-isoprenylcysteine O-methyltransferase</fullName>
        <ecNumber evidence="5">2.1.1.100</ecNumber>
    </recommendedName>
</protein>
<keyword evidence="3 5" id="KW-1133">Transmembrane helix</keyword>
<dbReference type="AlphaFoldDB" id="A0A8H8CHN1"/>
<dbReference type="InterPro" id="IPR052527">
    <property type="entry name" value="Metal_cation-efflux_comp"/>
</dbReference>
<evidence type="ECO:0000256" key="4">
    <source>
        <dbReference type="ARBA" id="ARBA00023136"/>
    </source>
</evidence>